<comment type="caution">
    <text evidence="1">The sequence shown here is derived from an EMBL/GenBank/DDBJ whole genome shotgun (WGS) entry which is preliminary data.</text>
</comment>
<name>A0ACC2VZ05_9TREE</name>
<dbReference type="Proteomes" id="UP001230649">
    <property type="component" value="Unassembled WGS sequence"/>
</dbReference>
<sequence length="791" mass="85492">MAGHHEGQMQTLIYNGQVAQAGEHMAEYAEQGQMYRGTQSDPSRPTSAMRGGQVDVDKTPVMSDRRSVNEMQATLEVPQHANGHVDQKTLLSPFQTAKSEGMQGNAGPAESQPTNSWRQENESNAAYGADDQQLQDHHGAVAPHADDTPQQTPSLSQTPTDHNQQEMQAAPNQQYLPQEYIYRAHPQPQYVSYLPQHYGPPIPHPGTMPEGSYAQAVASNAPQGMPPPPPGTHYIPVTGVYPPPPPPMAAGQYADPQYMAYPPGTHGAPPYGYAYGYPHPAAAAAPPSTASGDQFGTSEGNAHPGVVFARSNDPRIVRPKVKLTHEDKRRIVEIARSNTSLRQEDIAQQYGVDRSTISKILISAHRWTGPPQPPALPLPKPVKHTGGRFPAIEQRMHEWMDAQHSAGYEIRDSIAREKAKEIAKMMGFTDDRFKASAKWLDKFKERRRQNGQRASVTASFESSRPQLQSTSDGVAVNFSPISVPPAFTTAFGHPMYWSNASPAGSPSGSQHFMPRSQSSVTLSSTDSNSLEAASVRQQYQHPNRSESDIVNGMNTSVSDVSSTVPGMHGRQRSRSSPRPQLDPNVAQPGTVDPASGRAPRTTITGLQRQNSYHGIASPSPQRSSGLARAQSSASNKRQGKPASLAASAFGLTPVQPEDGYSAGPSPSTASSHRTNQSDIQGMQPFTHSMSGMAISPETMSSSGTSSSQSAGGPPSHGQPITPMQPNGFSNMAPNDHAHPPGVQYYHVPMPDGHAHQHPPPQQHYTYVYAHPGYPPYPTPVEAKQPVSWREE</sequence>
<dbReference type="EMBL" id="JASBWS010000053">
    <property type="protein sequence ID" value="KAJ9104376.1"/>
    <property type="molecule type" value="Genomic_DNA"/>
</dbReference>
<gene>
    <name evidence="1" type="ORF">QFC20_004512</name>
</gene>
<reference evidence="1" key="1">
    <citation type="submission" date="2023-04" db="EMBL/GenBank/DDBJ databases">
        <title>Draft Genome sequencing of Naganishia species isolated from polar environments using Oxford Nanopore Technology.</title>
        <authorList>
            <person name="Leo P."/>
            <person name="Venkateswaran K."/>
        </authorList>
    </citation>
    <scope>NUCLEOTIDE SEQUENCE</scope>
    <source>
        <strain evidence="1">MNA-CCFEE 5262</strain>
    </source>
</reference>
<keyword evidence="2" id="KW-1185">Reference proteome</keyword>
<evidence type="ECO:0000313" key="1">
    <source>
        <dbReference type="EMBL" id="KAJ9104376.1"/>
    </source>
</evidence>
<proteinExistence type="predicted"/>
<accession>A0ACC2VZ05</accession>
<evidence type="ECO:0000313" key="2">
    <source>
        <dbReference type="Proteomes" id="UP001230649"/>
    </source>
</evidence>
<organism evidence="1 2">
    <name type="scientific">Naganishia adeliensis</name>
    <dbReference type="NCBI Taxonomy" id="92952"/>
    <lineage>
        <taxon>Eukaryota</taxon>
        <taxon>Fungi</taxon>
        <taxon>Dikarya</taxon>
        <taxon>Basidiomycota</taxon>
        <taxon>Agaricomycotina</taxon>
        <taxon>Tremellomycetes</taxon>
        <taxon>Filobasidiales</taxon>
        <taxon>Filobasidiaceae</taxon>
        <taxon>Naganishia</taxon>
    </lineage>
</organism>
<protein>
    <submittedName>
        <fullName evidence="1">Uncharacterized protein</fullName>
    </submittedName>
</protein>